<keyword evidence="2" id="KW-0808">Transferase</keyword>
<dbReference type="Gene3D" id="3.40.630.30">
    <property type="match status" value="1"/>
</dbReference>
<dbReference type="PROSITE" id="PS51186">
    <property type="entry name" value="GNAT"/>
    <property type="match status" value="1"/>
</dbReference>
<name>A0A2Z2KEU7_9BACL</name>
<evidence type="ECO:0000313" key="3">
    <source>
        <dbReference type="Proteomes" id="UP000249890"/>
    </source>
</evidence>
<organism evidence="2 3">
    <name type="scientific">Paenibacillus donghaensis</name>
    <dbReference type="NCBI Taxonomy" id="414771"/>
    <lineage>
        <taxon>Bacteria</taxon>
        <taxon>Bacillati</taxon>
        <taxon>Bacillota</taxon>
        <taxon>Bacilli</taxon>
        <taxon>Bacillales</taxon>
        <taxon>Paenibacillaceae</taxon>
        <taxon>Paenibacillus</taxon>
    </lineage>
</organism>
<proteinExistence type="predicted"/>
<protein>
    <submittedName>
        <fullName evidence="2">GNAT family N-acetyltransferase</fullName>
    </submittedName>
</protein>
<evidence type="ECO:0000259" key="1">
    <source>
        <dbReference type="PROSITE" id="PS51186"/>
    </source>
</evidence>
<dbReference type="SUPFAM" id="SSF55729">
    <property type="entry name" value="Acyl-CoA N-acyltransferases (Nat)"/>
    <property type="match status" value="1"/>
</dbReference>
<dbReference type="GO" id="GO:0016747">
    <property type="term" value="F:acyltransferase activity, transferring groups other than amino-acyl groups"/>
    <property type="evidence" value="ECO:0007669"/>
    <property type="project" value="InterPro"/>
</dbReference>
<evidence type="ECO:0000313" key="2">
    <source>
        <dbReference type="EMBL" id="ASA24624.1"/>
    </source>
</evidence>
<dbReference type="InterPro" id="IPR016181">
    <property type="entry name" value="Acyl_CoA_acyltransferase"/>
</dbReference>
<dbReference type="EMBL" id="CP021780">
    <property type="protein sequence ID" value="ASA24624.1"/>
    <property type="molecule type" value="Genomic_DNA"/>
</dbReference>
<dbReference type="Proteomes" id="UP000249890">
    <property type="component" value="Chromosome"/>
</dbReference>
<feature type="domain" description="N-acetyltransferase" evidence="1">
    <location>
        <begin position="8"/>
        <end position="151"/>
    </location>
</feature>
<dbReference type="RefSeq" id="WP_087918594.1">
    <property type="nucleotide sequence ID" value="NZ_CP021780.1"/>
</dbReference>
<dbReference type="Pfam" id="PF00583">
    <property type="entry name" value="Acetyltransf_1"/>
    <property type="match status" value="1"/>
</dbReference>
<reference evidence="2 3" key="1">
    <citation type="submission" date="2017-06" db="EMBL/GenBank/DDBJ databases">
        <title>Complete genome sequence of Paenibacillus donghaensis KCTC 13049T isolated from East Sea sediment, South Korea.</title>
        <authorList>
            <person name="Jung B.K."/>
            <person name="Hong S.-J."/>
            <person name="Shin J.-H."/>
        </authorList>
    </citation>
    <scope>NUCLEOTIDE SEQUENCE [LARGE SCALE GENOMIC DNA]</scope>
    <source>
        <strain evidence="2 3">KCTC 13049</strain>
    </source>
</reference>
<keyword evidence="3" id="KW-1185">Reference proteome</keyword>
<accession>A0A2Z2KEU7</accession>
<dbReference type="PANTHER" id="PTHR43415">
    <property type="entry name" value="SPERMIDINE N(1)-ACETYLTRANSFERASE"/>
    <property type="match status" value="1"/>
</dbReference>
<sequence length="165" mass="19190">MLIQSDVMDIRRTAVEDLDFVLEVEQDELNRHYVAQWSRGQHKASLTDGDFLHLTMLEKTGERLGYVLISGLQDRNLAVCLRRIVIQTKGQGYGTALLPLLTEWIFTQTEAHRLWLDVVIHNHRAQHVYQMAGFTLEGTLRECLKMGETYETMQIMSLLRHEYES</sequence>
<gene>
    <name evidence="2" type="ORF">B9T62_30050</name>
</gene>
<dbReference type="InterPro" id="IPR000182">
    <property type="entry name" value="GNAT_dom"/>
</dbReference>
<dbReference type="AlphaFoldDB" id="A0A2Z2KEU7"/>
<dbReference type="KEGG" id="pdh:B9T62_30050"/>
<dbReference type="OrthoDB" id="9795206at2"/>
<dbReference type="PANTHER" id="PTHR43415:SF3">
    <property type="entry name" value="GNAT-FAMILY ACETYLTRANSFERASE"/>
    <property type="match status" value="1"/>
</dbReference>